<dbReference type="Pfam" id="PF14322">
    <property type="entry name" value="SusD-like_3"/>
    <property type="match status" value="1"/>
</dbReference>
<dbReference type="Proteomes" id="UP000198670">
    <property type="component" value="Unassembled WGS sequence"/>
</dbReference>
<dbReference type="GO" id="GO:0009279">
    <property type="term" value="C:cell outer membrane"/>
    <property type="evidence" value="ECO:0007669"/>
    <property type="project" value="UniProtKB-SubCell"/>
</dbReference>
<proteinExistence type="inferred from homology"/>
<dbReference type="CDD" id="cd08977">
    <property type="entry name" value="SusD"/>
    <property type="match status" value="1"/>
</dbReference>
<evidence type="ECO:0000259" key="6">
    <source>
        <dbReference type="Pfam" id="PF07980"/>
    </source>
</evidence>
<dbReference type="SUPFAM" id="SSF48452">
    <property type="entry name" value="TPR-like"/>
    <property type="match status" value="1"/>
</dbReference>
<protein>
    <submittedName>
        <fullName evidence="8">SusD family protein</fullName>
    </submittedName>
</protein>
<keyword evidence="9" id="KW-1185">Reference proteome</keyword>
<dbReference type="AlphaFoldDB" id="A0A1I3TCE9"/>
<comment type="subcellular location">
    <subcellularLocation>
        <location evidence="1">Cell outer membrane</location>
    </subcellularLocation>
</comment>
<keyword evidence="5" id="KW-0998">Cell outer membrane</keyword>
<evidence type="ECO:0000256" key="4">
    <source>
        <dbReference type="ARBA" id="ARBA00023136"/>
    </source>
</evidence>
<dbReference type="InterPro" id="IPR012944">
    <property type="entry name" value="SusD_RagB_dom"/>
</dbReference>
<accession>A0A1I3TCE9</accession>
<organism evidence="8 9">
    <name type="scientific">Parapedobacter indicus</name>
    <dbReference type="NCBI Taxonomy" id="1477437"/>
    <lineage>
        <taxon>Bacteria</taxon>
        <taxon>Pseudomonadati</taxon>
        <taxon>Bacteroidota</taxon>
        <taxon>Sphingobacteriia</taxon>
        <taxon>Sphingobacteriales</taxon>
        <taxon>Sphingobacteriaceae</taxon>
        <taxon>Parapedobacter</taxon>
    </lineage>
</organism>
<feature type="domain" description="SusD-like N-terminal" evidence="7">
    <location>
        <begin position="41"/>
        <end position="225"/>
    </location>
</feature>
<evidence type="ECO:0000256" key="3">
    <source>
        <dbReference type="ARBA" id="ARBA00022729"/>
    </source>
</evidence>
<evidence type="ECO:0000256" key="1">
    <source>
        <dbReference type="ARBA" id="ARBA00004442"/>
    </source>
</evidence>
<dbReference type="STRING" id="1477437.SAMN05444682_11277"/>
<dbReference type="Gene3D" id="1.25.40.390">
    <property type="match status" value="1"/>
</dbReference>
<name>A0A1I3TCE9_9SPHI</name>
<dbReference type="EMBL" id="FOQO01000012">
    <property type="protein sequence ID" value="SFJ67336.1"/>
    <property type="molecule type" value="Genomic_DNA"/>
</dbReference>
<evidence type="ECO:0000259" key="7">
    <source>
        <dbReference type="Pfam" id="PF14322"/>
    </source>
</evidence>
<evidence type="ECO:0000313" key="8">
    <source>
        <dbReference type="EMBL" id="SFJ67336.1"/>
    </source>
</evidence>
<sequence>MKTLINTVGFPKPSNIPFTGMIKLVTSLCMALLFAACEKALEEAPKQISEENFYNTEAEVEAAVNAIYPPLRKDLMPNYIATLECQSDWMYGRGSWTPLSNYQGLDDANITRIQGFWNAFYLTVRNANLVIANASEKEAFRVYVAEARFLRAFSYFQLVRNWGGVPLRTEANMAEKDLPRSTEDEVYQLILADLTAAASELPETASASGRATKWAAKTLLAEVFLQLNRYSEAAEQANEVAQAGFSLVSVSSKEDFQYNIFGPDIMASSEEIFALKYARLPGQGNYILWISNHPSTKLLTADGTGAYAVHGDATNPNYLDWDDRDIRKQLWDQIDFGLGPNTLVSAKYADPGALDRNTAGNDLPIYRLSDALLIFAEASARAENTVSAAAMEALNKVHRRAYGYAPNIPAEVDFDSADYTVEAFIDLVTRERGYEFVYEGKRWFELKRTGKLDDLILHGKRKPVVQKHLLWPIPLSETNFNNAIDPAIDQNPGY</sequence>
<evidence type="ECO:0000256" key="2">
    <source>
        <dbReference type="ARBA" id="ARBA00006275"/>
    </source>
</evidence>
<comment type="similarity">
    <text evidence="2">Belongs to the SusD family.</text>
</comment>
<evidence type="ECO:0000313" key="9">
    <source>
        <dbReference type="Proteomes" id="UP000198670"/>
    </source>
</evidence>
<gene>
    <name evidence="8" type="ORF">SAMN05444682_11277</name>
</gene>
<evidence type="ECO:0000256" key="5">
    <source>
        <dbReference type="ARBA" id="ARBA00023237"/>
    </source>
</evidence>
<dbReference type="InterPro" id="IPR011990">
    <property type="entry name" value="TPR-like_helical_dom_sf"/>
</dbReference>
<feature type="domain" description="RagB/SusD" evidence="6">
    <location>
        <begin position="330"/>
        <end position="494"/>
    </location>
</feature>
<dbReference type="InterPro" id="IPR033985">
    <property type="entry name" value="SusD-like_N"/>
</dbReference>
<reference evidence="8 9" key="1">
    <citation type="submission" date="2016-10" db="EMBL/GenBank/DDBJ databases">
        <authorList>
            <person name="de Groot N.N."/>
        </authorList>
    </citation>
    <scope>NUCLEOTIDE SEQUENCE [LARGE SCALE GENOMIC DNA]</scope>
    <source>
        <strain evidence="8 9">RK1</strain>
    </source>
</reference>
<keyword evidence="3" id="KW-0732">Signal</keyword>
<keyword evidence="4" id="KW-0472">Membrane</keyword>
<dbReference type="Pfam" id="PF07980">
    <property type="entry name" value="SusD_RagB"/>
    <property type="match status" value="1"/>
</dbReference>